<evidence type="ECO:0000313" key="1">
    <source>
        <dbReference type="EnsemblMetazoa" id="AARA014384-PA"/>
    </source>
</evidence>
<proteinExistence type="predicted"/>
<keyword evidence="2" id="KW-1185">Reference proteome</keyword>
<dbReference type="AlphaFoldDB" id="A0A182IFX8"/>
<evidence type="ECO:0000313" key="2">
    <source>
        <dbReference type="Proteomes" id="UP000075840"/>
    </source>
</evidence>
<name>A0A182IFX8_ANOAR</name>
<sequence>MATRRPKQPFSTGCEPFVVRCAATLKRKTRRAEAV</sequence>
<dbReference type="EMBL" id="APCN01000358">
    <property type="status" value="NOT_ANNOTATED_CDS"/>
    <property type="molecule type" value="Genomic_DNA"/>
</dbReference>
<dbReference type="EnsemblMetazoa" id="AARA014384-RA">
    <property type="protein sequence ID" value="AARA014384-PA"/>
    <property type="gene ID" value="AARA014384"/>
</dbReference>
<reference evidence="1" key="1">
    <citation type="submission" date="2022-08" db="UniProtKB">
        <authorList>
            <consortium name="EnsemblMetazoa"/>
        </authorList>
    </citation>
    <scope>IDENTIFICATION</scope>
    <source>
        <strain evidence="1">Dongola</strain>
    </source>
</reference>
<dbReference type="Proteomes" id="UP000075840">
    <property type="component" value="Unassembled WGS sequence"/>
</dbReference>
<protein>
    <submittedName>
        <fullName evidence="1">Uncharacterized protein</fullName>
    </submittedName>
</protein>
<organism evidence="1 2">
    <name type="scientific">Anopheles arabiensis</name>
    <name type="common">Mosquito</name>
    <dbReference type="NCBI Taxonomy" id="7173"/>
    <lineage>
        <taxon>Eukaryota</taxon>
        <taxon>Metazoa</taxon>
        <taxon>Ecdysozoa</taxon>
        <taxon>Arthropoda</taxon>
        <taxon>Hexapoda</taxon>
        <taxon>Insecta</taxon>
        <taxon>Pterygota</taxon>
        <taxon>Neoptera</taxon>
        <taxon>Endopterygota</taxon>
        <taxon>Diptera</taxon>
        <taxon>Nematocera</taxon>
        <taxon>Culicoidea</taxon>
        <taxon>Culicidae</taxon>
        <taxon>Anophelinae</taxon>
        <taxon>Anopheles</taxon>
    </lineage>
</organism>
<dbReference type="VEuPathDB" id="VectorBase:AARA014384"/>
<accession>A0A182IFX8</accession>